<feature type="region of interest" description="Disordered" evidence="1">
    <location>
        <begin position="112"/>
        <end position="142"/>
    </location>
</feature>
<feature type="compositionally biased region" description="Low complexity" evidence="1">
    <location>
        <begin position="123"/>
        <end position="137"/>
    </location>
</feature>
<dbReference type="EMBL" id="JAINZZ010000072">
    <property type="protein sequence ID" value="MBY8882399.1"/>
    <property type="molecule type" value="Genomic_DNA"/>
</dbReference>
<sequence>MEQTGTSSRLTEAVQSLAADVVSALRSGDRSGVLCATAGPGADGDVALAAIRVLASDALLPQVLAAGPADPADLDVFGRAVRAFPPAPHSSPASCWSHWGMTRTLAALSRPHLPDLPGGPGTAGEPAARAGHRPGAGTEPDGAWLDDGMSWQDLTRRLAVLAPLAVPGSGCAPARTAAARTLDLARGFVRAVRRRDWLQAAGAARWLALAPDVPASLGLAGGLDFVQYMGGQDTRVLLHTDAARLMLTGAAV</sequence>
<evidence type="ECO:0000313" key="2">
    <source>
        <dbReference type="EMBL" id="MBY8882399.1"/>
    </source>
</evidence>
<name>A0ABS7QGV2_9ACTN</name>
<evidence type="ECO:0000256" key="1">
    <source>
        <dbReference type="SAM" id="MobiDB-lite"/>
    </source>
</evidence>
<gene>
    <name evidence="2" type="ORF">K7862_32890</name>
</gene>
<proteinExistence type="predicted"/>
<comment type="caution">
    <text evidence="2">The sequence shown here is derived from an EMBL/GenBank/DDBJ whole genome shotgun (WGS) entry which is preliminary data.</text>
</comment>
<reference evidence="2 3" key="1">
    <citation type="submission" date="2021-08" db="EMBL/GenBank/DDBJ databases">
        <title>WGS of actinomycetes from Thailand.</title>
        <authorList>
            <person name="Thawai C."/>
        </authorList>
    </citation>
    <scope>NUCLEOTIDE SEQUENCE [LARGE SCALE GENOMIC DNA]</scope>
    <source>
        <strain evidence="2 3">PLK6-54</strain>
    </source>
</reference>
<accession>A0ABS7QGV2</accession>
<evidence type="ECO:0000313" key="3">
    <source>
        <dbReference type="Proteomes" id="UP000778578"/>
    </source>
</evidence>
<dbReference type="Proteomes" id="UP000778578">
    <property type="component" value="Unassembled WGS sequence"/>
</dbReference>
<protein>
    <submittedName>
        <fullName evidence="2">Uncharacterized protein</fullName>
    </submittedName>
</protein>
<organism evidence="2 3">
    <name type="scientific">Actinacidiphila acidipaludis</name>
    <dbReference type="NCBI Taxonomy" id="2873382"/>
    <lineage>
        <taxon>Bacteria</taxon>
        <taxon>Bacillati</taxon>
        <taxon>Actinomycetota</taxon>
        <taxon>Actinomycetes</taxon>
        <taxon>Kitasatosporales</taxon>
        <taxon>Streptomycetaceae</taxon>
        <taxon>Actinacidiphila</taxon>
    </lineage>
</organism>
<keyword evidence="3" id="KW-1185">Reference proteome</keyword>
<dbReference type="RefSeq" id="WP_222968678.1">
    <property type="nucleotide sequence ID" value="NZ_JAINZZ010000072.1"/>
</dbReference>